<evidence type="ECO:0000313" key="2">
    <source>
        <dbReference type="Proteomes" id="UP000238180"/>
    </source>
</evidence>
<sequence length="91" mass="10121">MQRRLWVGWSLGSGLADVVAPTNAGSERVKTGNEAKKNITALFSELLYFYLRVDCGTEAFSADWNSPAEQRERPEGDLLIAFLLIVIYLIG</sequence>
<name>A0A2N9P6P9_9FLAO</name>
<dbReference type="AlphaFoldDB" id="A0A2N9P6P9"/>
<reference evidence="1 2" key="1">
    <citation type="submission" date="2018-02" db="EMBL/GenBank/DDBJ databases">
        <authorList>
            <person name="Cohen D.B."/>
            <person name="Kent A.D."/>
        </authorList>
    </citation>
    <scope>NUCLEOTIDE SEQUENCE [LARGE SCALE GENOMIC DNA]</scope>
    <source>
        <strain evidence="1">CIP109753</strain>
    </source>
</reference>
<accession>A0A2N9P6P9</accession>
<gene>
    <name evidence="1" type="ORF">FLACOL_00006</name>
</gene>
<dbReference type="EMBL" id="OLKH01000012">
    <property type="protein sequence ID" value="SPE76028.1"/>
    <property type="molecule type" value="Genomic_DNA"/>
</dbReference>
<proteinExistence type="predicted"/>
<organism evidence="1 2">
    <name type="scientific">Flavobacterium columnare</name>
    <dbReference type="NCBI Taxonomy" id="996"/>
    <lineage>
        <taxon>Bacteria</taxon>
        <taxon>Pseudomonadati</taxon>
        <taxon>Bacteroidota</taxon>
        <taxon>Flavobacteriia</taxon>
        <taxon>Flavobacteriales</taxon>
        <taxon>Flavobacteriaceae</taxon>
        <taxon>Flavobacterium</taxon>
    </lineage>
</organism>
<dbReference type="Proteomes" id="UP000238180">
    <property type="component" value="Unassembled WGS sequence"/>
</dbReference>
<evidence type="ECO:0000313" key="1">
    <source>
        <dbReference type="EMBL" id="SPE76028.1"/>
    </source>
</evidence>
<protein>
    <submittedName>
        <fullName evidence="1">Uncharacterized protein</fullName>
    </submittedName>
</protein>